<name>A0ABR6FP82_9BURK</name>
<protein>
    <submittedName>
        <fullName evidence="2">Uncharacterized protein</fullName>
    </submittedName>
</protein>
<evidence type="ECO:0000256" key="1">
    <source>
        <dbReference type="SAM" id="Phobius"/>
    </source>
</evidence>
<keyword evidence="1" id="KW-1133">Transmembrane helix</keyword>
<proteinExistence type="predicted"/>
<sequence length="89" mass="9626">MHMLLVIVGGLVLQGVFVLFGWLWGGNAAGMAMAAKVFVPIWLIVAIVNLWIGVSHAGYGVREEFPILLVVFLVPAAFAALVIWRLSHA</sequence>
<gene>
    <name evidence="2" type="ORF">FHX59_003673</name>
</gene>
<feature type="transmembrane region" description="Helical" evidence="1">
    <location>
        <begin position="37"/>
        <end position="59"/>
    </location>
</feature>
<organism evidence="2 3">
    <name type="scientific">Paraburkholderia silvatlantica</name>
    <dbReference type="NCBI Taxonomy" id="321895"/>
    <lineage>
        <taxon>Bacteria</taxon>
        <taxon>Pseudomonadati</taxon>
        <taxon>Pseudomonadota</taxon>
        <taxon>Betaproteobacteria</taxon>
        <taxon>Burkholderiales</taxon>
        <taxon>Burkholderiaceae</taxon>
        <taxon>Paraburkholderia</taxon>
    </lineage>
</organism>
<accession>A0ABR6FP82</accession>
<keyword evidence="3" id="KW-1185">Reference proteome</keyword>
<keyword evidence="1" id="KW-0472">Membrane</keyword>
<reference evidence="2 3" key="1">
    <citation type="submission" date="2020-08" db="EMBL/GenBank/DDBJ databases">
        <title>Genomic Encyclopedia of Type Strains, Phase IV (KMG-V): Genome sequencing to study the core and pangenomes of soil and plant-associated prokaryotes.</title>
        <authorList>
            <person name="Whitman W."/>
        </authorList>
    </citation>
    <scope>NUCLEOTIDE SEQUENCE [LARGE SCALE GENOMIC DNA]</scope>
    <source>
        <strain evidence="2 3">SRMrh-85</strain>
    </source>
</reference>
<dbReference type="Proteomes" id="UP000533533">
    <property type="component" value="Unassembled WGS sequence"/>
</dbReference>
<dbReference type="EMBL" id="JACHVZ010000009">
    <property type="protein sequence ID" value="MBB2929242.1"/>
    <property type="molecule type" value="Genomic_DNA"/>
</dbReference>
<evidence type="ECO:0000313" key="2">
    <source>
        <dbReference type="EMBL" id="MBB2929242.1"/>
    </source>
</evidence>
<feature type="transmembrane region" description="Helical" evidence="1">
    <location>
        <begin position="6"/>
        <end position="25"/>
    </location>
</feature>
<feature type="transmembrane region" description="Helical" evidence="1">
    <location>
        <begin position="65"/>
        <end position="84"/>
    </location>
</feature>
<evidence type="ECO:0000313" key="3">
    <source>
        <dbReference type="Proteomes" id="UP000533533"/>
    </source>
</evidence>
<keyword evidence="1" id="KW-0812">Transmembrane</keyword>
<comment type="caution">
    <text evidence="2">The sequence shown here is derived from an EMBL/GenBank/DDBJ whole genome shotgun (WGS) entry which is preliminary data.</text>
</comment>
<dbReference type="RefSeq" id="WP_110386619.1">
    <property type="nucleotide sequence ID" value="NZ_JACHVZ010000009.1"/>
</dbReference>